<evidence type="ECO:0000313" key="2">
    <source>
        <dbReference type="Proteomes" id="UP000236291"/>
    </source>
</evidence>
<feature type="non-terminal residue" evidence="1">
    <location>
        <position position="153"/>
    </location>
</feature>
<evidence type="ECO:0008006" key="3">
    <source>
        <dbReference type="Google" id="ProtNLM"/>
    </source>
</evidence>
<accession>A0A2K3LED7</accession>
<dbReference type="EMBL" id="ASHM01031460">
    <property type="protein sequence ID" value="PNX76905.1"/>
    <property type="molecule type" value="Genomic_DNA"/>
</dbReference>
<dbReference type="AlphaFoldDB" id="A0A2K3LED7"/>
<evidence type="ECO:0000313" key="1">
    <source>
        <dbReference type="EMBL" id="PNX76905.1"/>
    </source>
</evidence>
<sequence length="153" mass="17028">MAASIYHRSRDLPWSILAANVSSGRPQDTALSVPVLSPQRKSFAQALQNVCDVLVGNFPKPCLKGKRLSIKIPKDSYKAGLDRCKNNLHGRLIMAKGDKPLRLHEIREKLIKAWAPVDKWQITPLGKGFMSFIFKIVKILIGFGASEHGILSR</sequence>
<dbReference type="Proteomes" id="UP000236291">
    <property type="component" value="Unassembled WGS sequence"/>
</dbReference>
<name>A0A2K3LED7_TRIPR</name>
<reference evidence="1 2" key="2">
    <citation type="journal article" date="2017" name="Front. Plant Sci.">
        <title>Gene Classification and Mining of Molecular Markers Useful in Red Clover (Trifolium pratense) Breeding.</title>
        <authorList>
            <person name="Istvanek J."/>
            <person name="Dluhosova J."/>
            <person name="Dluhos P."/>
            <person name="Patkova L."/>
            <person name="Nedelnik J."/>
            <person name="Repkova J."/>
        </authorList>
    </citation>
    <scope>NUCLEOTIDE SEQUENCE [LARGE SCALE GENOMIC DNA]</scope>
    <source>
        <strain evidence="2">cv. Tatra</strain>
        <tissue evidence="1">Young leaves</tissue>
    </source>
</reference>
<organism evidence="1 2">
    <name type="scientific">Trifolium pratense</name>
    <name type="common">Red clover</name>
    <dbReference type="NCBI Taxonomy" id="57577"/>
    <lineage>
        <taxon>Eukaryota</taxon>
        <taxon>Viridiplantae</taxon>
        <taxon>Streptophyta</taxon>
        <taxon>Embryophyta</taxon>
        <taxon>Tracheophyta</taxon>
        <taxon>Spermatophyta</taxon>
        <taxon>Magnoliopsida</taxon>
        <taxon>eudicotyledons</taxon>
        <taxon>Gunneridae</taxon>
        <taxon>Pentapetalae</taxon>
        <taxon>rosids</taxon>
        <taxon>fabids</taxon>
        <taxon>Fabales</taxon>
        <taxon>Fabaceae</taxon>
        <taxon>Papilionoideae</taxon>
        <taxon>50 kb inversion clade</taxon>
        <taxon>NPAAA clade</taxon>
        <taxon>Hologalegina</taxon>
        <taxon>IRL clade</taxon>
        <taxon>Trifolieae</taxon>
        <taxon>Trifolium</taxon>
    </lineage>
</organism>
<gene>
    <name evidence="1" type="ORF">L195_g032864</name>
</gene>
<reference evidence="1 2" key="1">
    <citation type="journal article" date="2014" name="Am. J. Bot.">
        <title>Genome assembly and annotation for red clover (Trifolium pratense; Fabaceae).</title>
        <authorList>
            <person name="Istvanek J."/>
            <person name="Jaros M."/>
            <person name="Krenek A."/>
            <person name="Repkova J."/>
        </authorList>
    </citation>
    <scope>NUCLEOTIDE SEQUENCE [LARGE SCALE GENOMIC DNA]</scope>
    <source>
        <strain evidence="2">cv. Tatra</strain>
        <tissue evidence="1">Young leaves</tissue>
    </source>
</reference>
<comment type="caution">
    <text evidence="1">The sequence shown here is derived from an EMBL/GenBank/DDBJ whole genome shotgun (WGS) entry which is preliminary data.</text>
</comment>
<proteinExistence type="predicted"/>
<protein>
    <recommendedName>
        <fullName evidence="3">DUF4283 domain-containing protein</fullName>
    </recommendedName>
</protein>